<dbReference type="PANTHER" id="PTHR30388">
    <property type="entry name" value="ALDEHYDE OXIDOREDUCTASE MOLYBDENUM COFACTOR ASSEMBLY PROTEIN"/>
    <property type="match status" value="1"/>
</dbReference>
<accession>A0ABP9ZPE1</accession>
<dbReference type="Pfam" id="PF02625">
    <property type="entry name" value="XdhC_CoxI"/>
    <property type="match status" value="1"/>
</dbReference>
<dbReference type="Proteomes" id="UP001486808">
    <property type="component" value="Unassembled WGS sequence"/>
</dbReference>
<evidence type="ECO:0000259" key="3">
    <source>
        <dbReference type="Pfam" id="PF13478"/>
    </source>
</evidence>
<dbReference type="InterPro" id="IPR003777">
    <property type="entry name" value="XdhC_CoxI"/>
</dbReference>
<feature type="domain" description="XdhC Rossmann" evidence="3">
    <location>
        <begin position="206"/>
        <end position="346"/>
    </location>
</feature>
<name>A0ABP9ZPE1_9GAMM</name>
<dbReference type="Pfam" id="PF13478">
    <property type="entry name" value="XdhC_C"/>
    <property type="match status" value="1"/>
</dbReference>
<sequence length="396" mass="41724">MSGVEQLLGALDNAVLADDAAVLATVVRVEGSAYRRPGARMLITALGQTQGTLSGGCLESEVARTAFWLTEQGPALRSYSTSDETEDGEVAVSFGLGCNGKVHILFERVNAESAGLLLGALRTQQRDGQARAVATVITASACLGERLLWSAEGAVSSGQLPDSLQAGLSAPLQQAIAERRSSLHYLEQDARVLQVLVEYLPPARRLVVFGGGHDAQPLVRMARLLGWQVTVIDSRAHFARASRFPEADSVLLGTLDDSFNPGPLLQGAAVAVMTHSLQQDAHWLQCALASGALYIGQLGPRERTERLLSEMPALPASALARLHYPVGLDLGGDTPESVAMAILAEMTAVLNGRQGGMLKARTAAIHDASPIYHHQDAGSSASSVPLSTSESPLNVE</sequence>
<dbReference type="PANTHER" id="PTHR30388:SF4">
    <property type="entry name" value="MOLYBDENUM COFACTOR INSERTION CHAPERONE PAOD"/>
    <property type="match status" value="1"/>
</dbReference>
<dbReference type="EMBL" id="BAABWD010000001">
    <property type="protein sequence ID" value="GAA6131339.1"/>
    <property type="molecule type" value="Genomic_DNA"/>
</dbReference>
<feature type="region of interest" description="Disordered" evidence="1">
    <location>
        <begin position="374"/>
        <end position="396"/>
    </location>
</feature>
<gene>
    <name evidence="4" type="ORF">NBRC116187_16990</name>
</gene>
<keyword evidence="5" id="KW-1185">Reference proteome</keyword>
<comment type="caution">
    <text evidence="4">The sequence shown here is derived from an EMBL/GenBank/DDBJ whole genome shotgun (WGS) entry which is preliminary data.</text>
</comment>
<feature type="compositionally biased region" description="Polar residues" evidence="1">
    <location>
        <begin position="377"/>
        <end position="396"/>
    </location>
</feature>
<dbReference type="InterPro" id="IPR052698">
    <property type="entry name" value="MoCofactor_Util/Proc"/>
</dbReference>
<dbReference type="RefSeq" id="WP_353387839.1">
    <property type="nucleotide sequence ID" value="NZ_BAABWD010000001.1"/>
</dbReference>
<evidence type="ECO:0000313" key="4">
    <source>
        <dbReference type="EMBL" id="GAA6131339.1"/>
    </source>
</evidence>
<evidence type="ECO:0000256" key="1">
    <source>
        <dbReference type="SAM" id="MobiDB-lite"/>
    </source>
</evidence>
<organism evidence="4 5">
    <name type="scientific">Halopseudomonas sabulinigri</name>
    <dbReference type="NCBI Taxonomy" id="472181"/>
    <lineage>
        <taxon>Bacteria</taxon>
        <taxon>Pseudomonadati</taxon>
        <taxon>Pseudomonadota</taxon>
        <taxon>Gammaproteobacteria</taxon>
        <taxon>Pseudomonadales</taxon>
        <taxon>Pseudomonadaceae</taxon>
        <taxon>Halopseudomonas</taxon>
    </lineage>
</organism>
<dbReference type="InterPro" id="IPR027051">
    <property type="entry name" value="XdhC_Rossmann_dom"/>
</dbReference>
<dbReference type="Gene3D" id="3.40.50.720">
    <property type="entry name" value="NAD(P)-binding Rossmann-like Domain"/>
    <property type="match status" value="1"/>
</dbReference>
<reference evidence="4 5" key="1">
    <citation type="submission" date="2024-04" db="EMBL/GenBank/DDBJ databases">
        <title>Draft genome sequence of Halopseudomonas sabulinigri NBRC 116187.</title>
        <authorList>
            <person name="Miyakawa T."/>
            <person name="Kusuya Y."/>
            <person name="Miura T."/>
        </authorList>
    </citation>
    <scope>NUCLEOTIDE SEQUENCE [LARGE SCALE GENOMIC DNA]</scope>
    <source>
        <strain evidence="4 5">4NH20-0042</strain>
    </source>
</reference>
<feature type="domain" description="XdhC- CoxI" evidence="2">
    <location>
        <begin position="17"/>
        <end position="79"/>
    </location>
</feature>
<protein>
    <submittedName>
        <fullName evidence="4">XdhC family protein</fullName>
    </submittedName>
</protein>
<evidence type="ECO:0000259" key="2">
    <source>
        <dbReference type="Pfam" id="PF02625"/>
    </source>
</evidence>
<evidence type="ECO:0000313" key="5">
    <source>
        <dbReference type="Proteomes" id="UP001486808"/>
    </source>
</evidence>
<proteinExistence type="predicted"/>